<organism evidence="1 2">
    <name type="scientific">Obba rivulosa</name>
    <dbReference type="NCBI Taxonomy" id="1052685"/>
    <lineage>
        <taxon>Eukaryota</taxon>
        <taxon>Fungi</taxon>
        <taxon>Dikarya</taxon>
        <taxon>Basidiomycota</taxon>
        <taxon>Agaricomycotina</taxon>
        <taxon>Agaricomycetes</taxon>
        <taxon>Polyporales</taxon>
        <taxon>Gelatoporiaceae</taxon>
        <taxon>Obba</taxon>
    </lineage>
</organism>
<protein>
    <submittedName>
        <fullName evidence="1">Uncharacterized protein</fullName>
    </submittedName>
</protein>
<dbReference type="EMBL" id="KV722379">
    <property type="protein sequence ID" value="OCH91813.1"/>
    <property type="molecule type" value="Genomic_DNA"/>
</dbReference>
<dbReference type="Proteomes" id="UP000250043">
    <property type="component" value="Unassembled WGS sequence"/>
</dbReference>
<name>A0A8E2DNW6_9APHY</name>
<reference evidence="1 2" key="1">
    <citation type="submission" date="2016-07" db="EMBL/GenBank/DDBJ databases">
        <title>Draft genome of the white-rot fungus Obba rivulosa 3A-2.</title>
        <authorList>
            <consortium name="DOE Joint Genome Institute"/>
            <person name="Miettinen O."/>
            <person name="Riley R."/>
            <person name="Acob R."/>
            <person name="Barry K."/>
            <person name="Cullen D."/>
            <person name="De Vries R."/>
            <person name="Hainaut M."/>
            <person name="Hatakka A."/>
            <person name="Henrissat B."/>
            <person name="Hilden K."/>
            <person name="Kuo R."/>
            <person name="Labutti K."/>
            <person name="Lipzen A."/>
            <person name="Makela M.R."/>
            <person name="Sandor L."/>
            <person name="Spatafora J.W."/>
            <person name="Grigoriev I.V."/>
            <person name="Hibbett D.S."/>
        </authorList>
    </citation>
    <scope>NUCLEOTIDE SEQUENCE [LARGE SCALE GENOMIC DNA]</scope>
    <source>
        <strain evidence="1 2">3A-2</strain>
    </source>
</reference>
<proteinExistence type="predicted"/>
<evidence type="ECO:0000313" key="1">
    <source>
        <dbReference type="EMBL" id="OCH91813.1"/>
    </source>
</evidence>
<evidence type="ECO:0000313" key="2">
    <source>
        <dbReference type="Proteomes" id="UP000250043"/>
    </source>
</evidence>
<dbReference type="AlphaFoldDB" id="A0A8E2DNW6"/>
<gene>
    <name evidence="1" type="ORF">OBBRIDRAFT_803035</name>
</gene>
<keyword evidence="2" id="KW-1185">Reference proteome</keyword>
<sequence>MTRSDRGKLKDSRNRIAEYDFLSHQGHDPVKGLGVTHSTLPTLLNACPVNVIRRMWFLVAAVHKTSWRKLRRSFLGAFALAESISNIGATLKLEPTYSESVKLLPFKYPEASADVVEKYYEIDIFSNIHKDFQRIPIAYKGEQMELTKNDRNPVVIQDLTREGGTPSHEGTMTSLKDLEDFRWCVYANARLTPITLLKLKRAMVAVLGVEVGQQCLKRDERTSAWEALSRAKSRGFDWGSGLGHRALPTVSSTRNSRSSDSPDLLTLRVQPLAQRFVLRPLQPPRRARIANKKCHNAQLGTHRDPHACASCFGNNPYDKPVNGLDASVTASRNHACVLRLVRYYPSPDDLSRIFPSAVHRPINIWTKGSYCPFGRYSARRVPSSSAPHLVGYVRLFP</sequence>
<accession>A0A8E2DNW6</accession>